<dbReference type="GO" id="GO:0009279">
    <property type="term" value="C:cell outer membrane"/>
    <property type="evidence" value="ECO:0007669"/>
    <property type="project" value="InterPro"/>
</dbReference>
<proteinExistence type="predicted"/>
<dbReference type="InterPro" id="IPR053724">
    <property type="entry name" value="OMP_A26_sf"/>
</dbReference>
<dbReference type="Pfam" id="PF01278">
    <property type="entry name" value="Omptin"/>
    <property type="match status" value="1"/>
</dbReference>
<organism evidence="2">
    <name type="scientific">uncultured bacterium contig00077</name>
    <dbReference type="NCBI Taxonomy" id="1181555"/>
    <lineage>
        <taxon>Bacteria</taxon>
        <taxon>environmental samples</taxon>
    </lineage>
</organism>
<evidence type="ECO:0000256" key="1">
    <source>
        <dbReference type="SAM" id="Phobius"/>
    </source>
</evidence>
<dbReference type="Gene3D" id="2.40.128.90">
    <property type="entry name" value="OMPT-like"/>
    <property type="match status" value="1"/>
</dbReference>
<keyword evidence="1" id="KW-0472">Membrane</keyword>
<dbReference type="InterPro" id="IPR020080">
    <property type="entry name" value="OM_adhesin/peptidase_omptin"/>
</dbReference>
<evidence type="ECO:0000313" key="2">
    <source>
        <dbReference type="EMBL" id="AGS52373.1"/>
    </source>
</evidence>
<keyword evidence="1" id="KW-1133">Transmembrane helix</keyword>
<sequence>MKNITALKVYVIIIFAFLSINFAYSEESQSGNYGFSFGQQYGFVHGQAFEYVYPDPGKTKGEFLSELVWDMKSVLFYGAIVEFGLKDIMKSPGFFSTVSFITGLPADSGKMEDRDWMSYENSDLTHFSSHTNRTKELHWLDASLGLSFPVKPYLYIKLFLNGSWMRFSFTGRDGYGEYARPKEANTYYPIDDNPYKYPYSGDVIHYSQYWLLIAEGITIGTKILSPFTFDFSLLISPFTYCAAEDKHLTTDTIYIDFTGMGIFIEPGIKAAFTAKPVEFSVDFSYRHIGKTRGESYNKKPMNSSSPYFPSGEAGVGLSLKKLNFMLMLRL</sequence>
<dbReference type="GO" id="GO:0006508">
    <property type="term" value="P:proteolysis"/>
    <property type="evidence" value="ECO:0007669"/>
    <property type="project" value="InterPro"/>
</dbReference>
<reference evidence="2" key="1">
    <citation type="submission" date="2012-03" db="EMBL/GenBank/DDBJ databases">
        <title>Functional metagenomics reveals considerable lignocellulase gene clusters in the gut microbiome of a wood-feeding higher termite.</title>
        <authorList>
            <person name="Liu N."/>
        </authorList>
    </citation>
    <scope>NUCLEOTIDE SEQUENCE</scope>
</reference>
<keyword evidence="1" id="KW-0812">Transmembrane</keyword>
<dbReference type="EMBL" id="JQ844191">
    <property type="protein sequence ID" value="AGS52373.1"/>
    <property type="molecule type" value="Genomic_DNA"/>
</dbReference>
<accession>A0A806JZT7</accession>
<dbReference type="AlphaFoldDB" id="A0A806JZT7"/>
<name>A0A806JZT7_9BACT</name>
<protein>
    <submittedName>
        <fullName evidence="2">Uncharacterized protein</fullName>
    </submittedName>
</protein>
<dbReference type="SUPFAM" id="SSF69917">
    <property type="entry name" value="OMPT-like"/>
    <property type="match status" value="1"/>
</dbReference>
<dbReference type="InterPro" id="IPR000036">
    <property type="entry name" value="Peptidase_A26_omptin"/>
</dbReference>
<feature type="transmembrane region" description="Helical" evidence="1">
    <location>
        <begin position="7"/>
        <end position="24"/>
    </location>
</feature>
<dbReference type="GO" id="GO:0004190">
    <property type="term" value="F:aspartic-type endopeptidase activity"/>
    <property type="evidence" value="ECO:0007669"/>
    <property type="project" value="InterPro"/>
</dbReference>